<gene>
    <name evidence="3" type="ORF">EJ02DRAFT_513907</name>
</gene>
<proteinExistence type="predicted"/>
<sequence length="747" mass="84569">MQSCHCNNDARRVSQNALTFDADALLLYAKIVSHLAFAKYRYMGEGRRLTPPRRSRRTPAPSSRRRGGLPPGPVPRRQKRVSFTERPTTPRAPPQPLGPSVPCSVNQHAIPNPFVRPATQPVGIQAQLEQKQAELAALQLLWTGRQRLKGEASGLEDNEMLDADNGQDIYSKVDDGVTTPRVEPAHTLGYDGQPLSREGLRRELANKDLQREFRRHALETPDTVEAEDFMDEEHVDVRVNREFDVEYVVNINVKVWVNKLNVLKDGHGGDFKRSQLADEGLMWVEEMVTEAVGKAAGDEDTFFDKMLVSVKSLNPRGIAVDQNFDDFGATTLSKLLNIADSQYFNYTRHTVRFNFEIRSKCAALTDLGKPCQTRHQAAVSSTESLAPPMPSAVEIPEGGRNDRSATLRRLNAAERRVDSYAMRATVVEELHKLWHCGDRRGPNERNYCYFSTEDPLLHYKLDHPNVESWAYAIERSDPGIDKYTIPLELKTLLCRKGPVQRGSATPNVPTKTQLLKQKQEELEAMELQIQTMAHQEKLTRIQERIEARQERKEALDDERDRREQERFETELLRRRQESGVSSFSFMSPPPTYPQAQGVPVHPPVPHVLPPAPQGYVQLSAAQLLPPQASSPIDPDEDELDLVDEFLTWVINNQKRDNRRAEFQHVKDVASSQYWTLDSLKMMGNPSSHVYKLATSPPHNIPDGITQYLQRLLKTYKGFYRTRKEAATGLIGLGGVEEGGFDRHNPGF</sequence>
<evidence type="ECO:0000313" key="4">
    <source>
        <dbReference type="Proteomes" id="UP000800038"/>
    </source>
</evidence>
<feature type="region of interest" description="Disordered" evidence="2">
    <location>
        <begin position="48"/>
        <end position="100"/>
    </location>
</feature>
<organism evidence="3 4">
    <name type="scientific">Clathrospora elynae</name>
    <dbReference type="NCBI Taxonomy" id="706981"/>
    <lineage>
        <taxon>Eukaryota</taxon>
        <taxon>Fungi</taxon>
        <taxon>Dikarya</taxon>
        <taxon>Ascomycota</taxon>
        <taxon>Pezizomycotina</taxon>
        <taxon>Dothideomycetes</taxon>
        <taxon>Pleosporomycetidae</taxon>
        <taxon>Pleosporales</taxon>
        <taxon>Diademaceae</taxon>
        <taxon>Clathrospora</taxon>
    </lineage>
</organism>
<dbReference type="OrthoDB" id="3800774at2759"/>
<feature type="region of interest" description="Disordered" evidence="2">
    <location>
        <begin position="379"/>
        <end position="403"/>
    </location>
</feature>
<name>A0A6A5SGZ9_9PLEO</name>
<reference evidence="3" key="1">
    <citation type="journal article" date="2020" name="Stud. Mycol.">
        <title>101 Dothideomycetes genomes: a test case for predicting lifestyles and emergence of pathogens.</title>
        <authorList>
            <person name="Haridas S."/>
            <person name="Albert R."/>
            <person name="Binder M."/>
            <person name="Bloem J."/>
            <person name="Labutti K."/>
            <person name="Salamov A."/>
            <person name="Andreopoulos B."/>
            <person name="Baker S."/>
            <person name="Barry K."/>
            <person name="Bills G."/>
            <person name="Bluhm B."/>
            <person name="Cannon C."/>
            <person name="Castanera R."/>
            <person name="Culley D."/>
            <person name="Daum C."/>
            <person name="Ezra D."/>
            <person name="Gonzalez J."/>
            <person name="Henrissat B."/>
            <person name="Kuo A."/>
            <person name="Liang C."/>
            <person name="Lipzen A."/>
            <person name="Lutzoni F."/>
            <person name="Magnuson J."/>
            <person name="Mondo S."/>
            <person name="Nolan M."/>
            <person name="Ohm R."/>
            <person name="Pangilinan J."/>
            <person name="Park H.-J."/>
            <person name="Ramirez L."/>
            <person name="Alfaro M."/>
            <person name="Sun H."/>
            <person name="Tritt A."/>
            <person name="Yoshinaga Y."/>
            <person name="Zwiers L.-H."/>
            <person name="Turgeon B."/>
            <person name="Goodwin S."/>
            <person name="Spatafora J."/>
            <person name="Crous P."/>
            <person name="Grigoriev I."/>
        </authorList>
    </citation>
    <scope>NUCLEOTIDE SEQUENCE</scope>
    <source>
        <strain evidence="3">CBS 161.51</strain>
    </source>
</reference>
<evidence type="ECO:0000313" key="3">
    <source>
        <dbReference type="EMBL" id="KAF1939353.1"/>
    </source>
</evidence>
<evidence type="ECO:0000256" key="2">
    <source>
        <dbReference type="SAM" id="MobiDB-lite"/>
    </source>
</evidence>
<dbReference type="Proteomes" id="UP000800038">
    <property type="component" value="Unassembled WGS sequence"/>
</dbReference>
<keyword evidence="4" id="KW-1185">Reference proteome</keyword>
<evidence type="ECO:0000256" key="1">
    <source>
        <dbReference type="SAM" id="Coils"/>
    </source>
</evidence>
<accession>A0A6A5SGZ9</accession>
<keyword evidence="1" id="KW-0175">Coiled coil</keyword>
<feature type="compositionally biased region" description="Pro residues" evidence="2">
    <location>
        <begin position="90"/>
        <end position="99"/>
    </location>
</feature>
<feature type="compositionally biased region" description="Basic residues" evidence="2">
    <location>
        <begin position="50"/>
        <end position="67"/>
    </location>
</feature>
<protein>
    <submittedName>
        <fullName evidence="3">Uncharacterized protein</fullName>
    </submittedName>
</protein>
<dbReference type="EMBL" id="ML976083">
    <property type="protein sequence ID" value="KAF1939353.1"/>
    <property type="molecule type" value="Genomic_DNA"/>
</dbReference>
<dbReference type="AlphaFoldDB" id="A0A6A5SGZ9"/>
<feature type="coiled-coil region" evidence="1">
    <location>
        <begin position="515"/>
        <end position="565"/>
    </location>
</feature>